<organism evidence="2">
    <name type="scientific">Pararge aegeria</name>
    <name type="common">speckled wood butterfly</name>
    <dbReference type="NCBI Taxonomy" id="116150"/>
    <lineage>
        <taxon>Eukaryota</taxon>
        <taxon>Metazoa</taxon>
        <taxon>Ecdysozoa</taxon>
        <taxon>Arthropoda</taxon>
        <taxon>Hexapoda</taxon>
        <taxon>Insecta</taxon>
        <taxon>Pterygota</taxon>
        <taxon>Neoptera</taxon>
        <taxon>Endopterygota</taxon>
        <taxon>Lepidoptera</taxon>
        <taxon>Glossata</taxon>
        <taxon>Ditrysia</taxon>
        <taxon>Papilionoidea</taxon>
        <taxon>Nymphalidae</taxon>
        <taxon>Satyrinae</taxon>
        <taxon>Satyrini</taxon>
        <taxon>Parargina</taxon>
        <taxon>Pararge</taxon>
    </lineage>
</organism>
<feature type="non-terminal residue" evidence="2">
    <location>
        <position position="1"/>
    </location>
</feature>
<feature type="region of interest" description="Disordered" evidence="1">
    <location>
        <begin position="1"/>
        <end position="30"/>
    </location>
</feature>
<proteinExistence type="predicted"/>
<dbReference type="AlphaFoldDB" id="S4NSJ0"/>
<reference evidence="2" key="1">
    <citation type="journal article" date="2013" name="BMC Genomics">
        <title>Unscrambling butterfly oogenesis.</title>
        <authorList>
            <person name="Carter J.M."/>
            <person name="Baker S.C."/>
            <person name="Pink R."/>
            <person name="Carter D.R."/>
            <person name="Collins A."/>
            <person name="Tomlin J."/>
            <person name="Gibbs M."/>
            <person name="Breuker C.J."/>
        </authorList>
    </citation>
    <scope>NUCLEOTIDE SEQUENCE</scope>
    <source>
        <tissue evidence="2">Ovary</tissue>
    </source>
</reference>
<protein>
    <submittedName>
        <fullName evidence="2">Uncharacterized protein</fullName>
    </submittedName>
</protein>
<reference evidence="2" key="2">
    <citation type="submission" date="2013-05" db="EMBL/GenBank/DDBJ databases">
        <authorList>
            <person name="Carter J.-M."/>
            <person name="Baker S.C."/>
            <person name="Pink R."/>
            <person name="Carter D.R.F."/>
            <person name="Collins A."/>
            <person name="Tomlin J."/>
            <person name="Gibbs M."/>
            <person name="Breuker C.J."/>
        </authorList>
    </citation>
    <scope>NUCLEOTIDE SEQUENCE</scope>
    <source>
        <tissue evidence="2">Ovary</tissue>
    </source>
</reference>
<dbReference type="EMBL" id="GAIX01012526">
    <property type="protein sequence ID" value="JAA80034.1"/>
    <property type="molecule type" value="Transcribed_RNA"/>
</dbReference>
<name>S4NSJ0_9NEOP</name>
<evidence type="ECO:0000256" key="1">
    <source>
        <dbReference type="SAM" id="MobiDB-lite"/>
    </source>
</evidence>
<sequence length="73" mass="7743">RAGAPAPRAPPGAGRRPLPGRAAPAARQPAAWRLPSQLGSRKTMPIAVVLQFLTYIDMSKNTAILFHVSLDVS</sequence>
<accession>S4NSJ0</accession>
<evidence type="ECO:0000313" key="2">
    <source>
        <dbReference type="EMBL" id="JAA80034.1"/>
    </source>
</evidence>